<reference evidence="2" key="1">
    <citation type="submission" date="2021-02" db="EMBL/GenBank/DDBJ databases">
        <authorList>
            <person name="Nowell W R."/>
        </authorList>
    </citation>
    <scope>NUCLEOTIDE SEQUENCE</scope>
</reference>
<organism evidence="2 4">
    <name type="scientific">Rotaria magnacalcarata</name>
    <dbReference type="NCBI Taxonomy" id="392030"/>
    <lineage>
        <taxon>Eukaryota</taxon>
        <taxon>Metazoa</taxon>
        <taxon>Spiralia</taxon>
        <taxon>Gnathifera</taxon>
        <taxon>Rotifera</taxon>
        <taxon>Eurotatoria</taxon>
        <taxon>Bdelloidea</taxon>
        <taxon>Philodinida</taxon>
        <taxon>Philodinidae</taxon>
        <taxon>Rotaria</taxon>
    </lineage>
</organism>
<gene>
    <name evidence="2" type="ORF">BYL167_LOCUS20778</name>
    <name evidence="1" type="ORF">GIL414_LOCUS66</name>
    <name evidence="3" type="ORF">SMN809_LOCUS51417</name>
</gene>
<evidence type="ECO:0000313" key="1">
    <source>
        <dbReference type="EMBL" id="CAF3781289.1"/>
    </source>
</evidence>
<dbReference type="Proteomes" id="UP000681967">
    <property type="component" value="Unassembled WGS sequence"/>
</dbReference>
<dbReference type="SUPFAM" id="SSF56399">
    <property type="entry name" value="ADP-ribosylation"/>
    <property type="match status" value="1"/>
</dbReference>
<evidence type="ECO:0000313" key="3">
    <source>
        <dbReference type="EMBL" id="CAF4894102.1"/>
    </source>
</evidence>
<evidence type="ECO:0000313" key="2">
    <source>
        <dbReference type="EMBL" id="CAF4135852.1"/>
    </source>
</evidence>
<dbReference type="Proteomes" id="UP000676336">
    <property type="component" value="Unassembled WGS sequence"/>
</dbReference>
<protein>
    <submittedName>
        <fullName evidence="2">Uncharacterized protein</fullName>
    </submittedName>
</protein>
<dbReference type="AlphaFoldDB" id="A0A8S2R068"/>
<dbReference type="EMBL" id="CAJOBJ010000006">
    <property type="protein sequence ID" value="CAF3781289.1"/>
    <property type="molecule type" value="Genomic_DNA"/>
</dbReference>
<accession>A0A8S2R068</accession>
<dbReference type="EMBL" id="CAJOBH010009237">
    <property type="protein sequence ID" value="CAF4135852.1"/>
    <property type="molecule type" value="Genomic_DNA"/>
</dbReference>
<dbReference type="EMBL" id="CAJOBI010172305">
    <property type="protein sequence ID" value="CAF4894102.1"/>
    <property type="molecule type" value="Genomic_DNA"/>
</dbReference>
<dbReference type="Proteomes" id="UP000681720">
    <property type="component" value="Unassembled WGS sequence"/>
</dbReference>
<evidence type="ECO:0000313" key="4">
    <source>
        <dbReference type="Proteomes" id="UP000681967"/>
    </source>
</evidence>
<proteinExistence type="predicted"/>
<name>A0A8S2R068_9BILA</name>
<comment type="caution">
    <text evidence="2">The sequence shown here is derived from an EMBL/GenBank/DDBJ whole genome shotgun (WGS) entry which is preliminary data.</text>
</comment>
<sequence length="330" mass="38866">MANQTEIQNVNMNDGKNRENLTLIWFDSNTRLCKDTEKIIRQLRLVNDYVILCSDREECIRRVQLINKETVFLITSGAKSSQILPRISSFHQVDSVFIFNKEKIPCEDVLTEYSNVIGVYLNLEDLYLSRESANFLWFQLFYQTLTCLPRSPQAKQQMIQACREYYDGNTNEMKFIDDFEENYRSEDAIVWYLKRSFVSKLITKALRTQDIDLSYTFRFFIDDLTENFRHEHEKLLSSKEKMLNAYRGVKFSKEEFDNMSKEFALNFALKTTENDDDVSVLFHIQCNIEQTHENVLFANVNQLSGQQDHQVVLFDSNACFQIESIEKHAA</sequence>